<dbReference type="PATRIC" id="fig|1379870.5.peg.2489"/>
<keyword evidence="6" id="KW-1185">Reference proteome</keyword>
<reference evidence="5 6" key="1">
    <citation type="journal article" date="2014" name="Curr. Microbiol.">
        <title>Spirosoma radiotolerans sp. nov., a gamma-radiation-resistant bacterium isolated from gamma ray-irradiated soil.</title>
        <authorList>
            <person name="Lee J.J."/>
            <person name="Srinivasan S."/>
            <person name="Lim S."/>
            <person name="Joe M."/>
            <person name="Im S."/>
            <person name="Bae S.I."/>
            <person name="Park K.R."/>
            <person name="Han J.H."/>
            <person name="Park S.H."/>
            <person name="Joo B.M."/>
            <person name="Park S.J."/>
            <person name="Kim M.K."/>
        </authorList>
    </citation>
    <scope>NUCLEOTIDE SEQUENCE [LARGE SCALE GENOMIC DNA]</scope>
    <source>
        <strain evidence="5 6">DG5A</strain>
    </source>
</reference>
<proteinExistence type="predicted"/>
<dbReference type="PANTHER" id="PTHR43280:SF32">
    <property type="entry name" value="TRANSCRIPTIONAL REGULATORY PROTEIN"/>
    <property type="match status" value="1"/>
</dbReference>
<dbReference type="InterPro" id="IPR020449">
    <property type="entry name" value="Tscrpt_reg_AraC-type_HTH"/>
</dbReference>
<dbReference type="GO" id="GO:0003700">
    <property type="term" value="F:DNA-binding transcription factor activity"/>
    <property type="evidence" value="ECO:0007669"/>
    <property type="project" value="InterPro"/>
</dbReference>
<name>A0A0E3ZUT9_9BACT</name>
<evidence type="ECO:0000256" key="1">
    <source>
        <dbReference type="ARBA" id="ARBA00023015"/>
    </source>
</evidence>
<dbReference type="GO" id="GO:0043565">
    <property type="term" value="F:sequence-specific DNA binding"/>
    <property type="evidence" value="ECO:0007669"/>
    <property type="project" value="InterPro"/>
</dbReference>
<organism evidence="5 6">
    <name type="scientific">Spirosoma radiotolerans</name>
    <dbReference type="NCBI Taxonomy" id="1379870"/>
    <lineage>
        <taxon>Bacteria</taxon>
        <taxon>Pseudomonadati</taxon>
        <taxon>Bacteroidota</taxon>
        <taxon>Cytophagia</taxon>
        <taxon>Cytophagales</taxon>
        <taxon>Cytophagaceae</taxon>
        <taxon>Spirosoma</taxon>
    </lineage>
</organism>
<keyword evidence="3" id="KW-0804">Transcription</keyword>
<dbReference type="Proteomes" id="UP000033054">
    <property type="component" value="Chromosome"/>
</dbReference>
<dbReference type="PROSITE" id="PS01124">
    <property type="entry name" value="HTH_ARAC_FAMILY_2"/>
    <property type="match status" value="1"/>
</dbReference>
<gene>
    <name evidence="5" type="ORF">SD10_11450</name>
</gene>
<dbReference type="InterPro" id="IPR009057">
    <property type="entry name" value="Homeodomain-like_sf"/>
</dbReference>
<dbReference type="InterPro" id="IPR018060">
    <property type="entry name" value="HTH_AraC"/>
</dbReference>
<protein>
    <submittedName>
        <fullName evidence="5">AraC family transcriptional regulator</fullName>
    </submittedName>
</protein>
<keyword evidence="2" id="KW-0238">DNA-binding</keyword>
<dbReference type="Gene3D" id="1.10.10.60">
    <property type="entry name" value="Homeodomain-like"/>
    <property type="match status" value="2"/>
</dbReference>
<evidence type="ECO:0000313" key="6">
    <source>
        <dbReference type="Proteomes" id="UP000033054"/>
    </source>
</evidence>
<keyword evidence="1" id="KW-0805">Transcription regulation</keyword>
<accession>A0A0E3ZUT9</accession>
<evidence type="ECO:0000313" key="5">
    <source>
        <dbReference type="EMBL" id="AKD55428.1"/>
    </source>
</evidence>
<dbReference type="Pfam" id="PF12833">
    <property type="entry name" value="HTH_18"/>
    <property type="match status" value="1"/>
</dbReference>
<evidence type="ECO:0000256" key="2">
    <source>
        <dbReference type="ARBA" id="ARBA00023125"/>
    </source>
</evidence>
<dbReference type="PRINTS" id="PR00032">
    <property type="entry name" value="HTHARAC"/>
</dbReference>
<dbReference type="STRING" id="1379870.SD10_11450"/>
<evidence type="ECO:0000259" key="4">
    <source>
        <dbReference type="PROSITE" id="PS01124"/>
    </source>
</evidence>
<dbReference type="AlphaFoldDB" id="A0A0E3ZUT9"/>
<dbReference type="PANTHER" id="PTHR43280">
    <property type="entry name" value="ARAC-FAMILY TRANSCRIPTIONAL REGULATOR"/>
    <property type="match status" value="1"/>
</dbReference>
<dbReference type="SMART" id="SM00342">
    <property type="entry name" value="HTH_ARAC"/>
    <property type="match status" value="1"/>
</dbReference>
<dbReference type="KEGG" id="srd:SD10_11450"/>
<dbReference type="EMBL" id="CP010429">
    <property type="protein sequence ID" value="AKD55428.1"/>
    <property type="molecule type" value="Genomic_DNA"/>
</dbReference>
<feature type="domain" description="HTH araC/xylS-type" evidence="4">
    <location>
        <begin position="192"/>
        <end position="293"/>
    </location>
</feature>
<dbReference type="HOGENOM" id="CLU_000445_88_11_10"/>
<evidence type="ECO:0000256" key="3">
    <source>
        <dbReference type="ARBA" id="ARBA00023163"/>
    </source>
</evidence>
<sequence>MKHFKSLSEMHRENGLSAPEHPMLSLIRVTPGLVLNFKEFTCDFYMIGLKNIKGGHWLYGRTRFDHEKGSMVFWKPRQVIEIKNLELEEDGFIMLFHEDFLLGNVLQSEIQKYAFFDYETDEALHLAPKEEKVIARLFESIESEYTNNQDEFSKDIILVNIHSLLKYAERFYKRQFINRKELSGKTVTTFNRLLDDYIHEDKFYKEGLPTVAYLASALNMSPRYLSNALKIETGKTAQELIHIALINVAKNKLRESEYNVSEIALSLGFENMSYFSKLFKKEVGKSPKDFKNVLLN</sequence>
<dbReference type="SUPFAM" id="SSF46689">
    <property type="entry name" value="Homeodomain-like"/>
    <property type="match status" value="1"/>
</dbReference>
<dbReference type="OrthoDB" id="643086at2"/>
<dbReference type="RefSeq" id="WP_046573920.1">
    <property type="nucleotide sequence ID" value="NZ_CP010429.1"/>
</dbReference>